<gene>
    <name evidence="1" type="ORF">ENJ12_03280</name>
</gene>
<dbReference type="AlphaFoldDB" id="A0A831RVZ5"/>
<proteinExistence type="predicted"/>
<comment type="caution">
    <text evidence="1">The sequence shown here is derived from an EMBL/GenBank/DDBJ whole genome shotgun (WGS) entry which is preliminary data.</text>
</comment>
<dbReference type="InterPro" id="IPR024755">
    <property type="entry name" value="cpYpsA"/>
</dbReference>
<organism evidence="1">
    <name type="scientific">Thiolapillus brandeum</name>
    <dbReference type="NCBI Taxonomy" id="1076588"/>
    <lineage>
        <taxon>Bacteria</taxon>
        <taxon>Pseudomonadati</taxon>
        <taxon>Pseudomonadota</taxon>
        <taxon>Gammaproteobacteria</taxon>
        <taxon>Chromatiales</taxon>
        <taxon>Sedimenticolaceae</taxon>
        <taxon>Thiolapillus</taxon>
    </lineage>
</organism>
<dbReference type="Proteomes" id="UP000886339">
    <property type="component" value="Unassembled WGS sequence"/>
</dbReference>
<evidence type="ECO:0000313" key="1">
    <source>
        <dbReference type="EMBL" id="HEC05845.1"/>
    </source>
</evidence>
<reference evidence="1" key="1">
    <citation type="journal article" date="2020" name="mSystems">
        <title>Genome- and Community-Level Interaction Insights into Carbon Utilization and Element Cycling Functions of Hydrothermarchaeota in Hydrothermal Sediment.</title>
        <authorList>
            <person name="Zhou Z."/>
            <person name="Liu Y."/>
            <person name="Xu W."/>
            <person name="Pan J."/>
            <person name="Luo Z.H."/>
            <person name="Li M."/>
        </authorList>
    </citation>
    <scope>NUCLEOTIDE SEQUENCE [LARGE SCALE GENOMIC DNA]</scope>
    <source>
        <strain evidence="1">HyVt-458</strain>
    </source>
</reference>
<accession>A0A831RVZ5</accession>
<dbReference type="Pfam" id="PF12694">
    <property type="entry name" value="cpYpsA"/>
    <property type="match status" value="1"/>
</dbReference>
<dbReference type="SUPFAM" id="SSF102405">
    <property type="entry name" value="MCP/YpsA-like"/>
    <property type="match status" value="1"/>
</dbReference>
<protein>
    <submittedName>
        <fullName evidence="1">Molybdenum cofactor carrier</fullName>
    </submittedName>
</protein>
<dbReference type="EMBL" id="DRLF01000121">
    <property type="protein sequence ID" value="HEC05845.1"/>
    <property type="molecule type" value="Genomic_DNA"/>
</dbReference>
<name>A0A831RVZ5_9GAMM</name>
<sequence>MKKPDIRIVSGGQTGVDRAALDVALELGLRCGGWCPKGRRALDGPIPERYPVKETESADYSVRTRLNVRDADATLILNCGELSGGTAYTLRVAEELGRAVLVQDMDHGGNVAQVHSWLEAHGVRVLNVAGPRENKCPGIYSRVRHFLSQLLAGS</sequence>
<dbReference type="Gene3D" id="3.40.50.450">
    <property type="match status" value="1"/>
</dbReference>